<dbReference type="EMBL" id="SJTG01000004">
    <property type="protein sequence ID" value="TCI08470.1"/>
    <property type="molecule type" value="Genomic_DNA"/>
</dbReference>
<feature type="transmembrane region" description="Helical" evidence="1">
    <location>
        <begin position="304"/>
        <end position="325"/>
    </location>
</feature>
<feature type="domain" description="DUF7939" evidence="3">
    <location>
        <begin position="345"/>
        <end position="431"/>
    </location>
</feature>
<dbReference type="PANTHER" id="PTHR40940">
    <property type="entry name" value="PROTEIN BATD-RELATED"/>
    <property type="match status" value="1"/>
</dbReference>
<comment type="caution">
    <text evidence="4">The sequence shown here is derived from an EMBL/GenBank/DDBJ whole genome shotgun (WGS) entry which is preliminary data.</text>
</comment>
<keyword evidence="5" id="KW-1185">Reference proteome</keyword>
<gene>
    <name evidence="4" type="ORF">EZM97_28010</name>
</gene>
<dbReference type="PANTHER" id="PTHR40940:SF1">
    <property type="entry name" value="PROTEIN BATD"/>
    <property type="match status" value="1"/>
</dbReference>
<name>A0A4R0YJ38_9GAMM</name>
<evidence type="ECO:0000256" key="1">
    <source>
        <dbReference type="SAM" id="Phobius"/>
    </source>
</evidence>
<dbReference type="Proteomes" id="UP000291822">
    <property type="component" value="Unassembled WGS sequence"/>
</dbReference>
<dbReference type="InterPro" id="IPR057699">
    <property type="entry name" value="DUF7939"/>
</dbReference>
<evidence type="ECO:0000313" key="4">
    <source>
        <dbReference type="EMBL" id="TCI08470.1"/>
    </source>
</evidence>
<keyword evidence="1" id="KW-0472">Membrane</keyword>
<organism evidence="4 5">
    <name type="scientific">Dyella soli</name>
    <dbReference type="NCBI Taxonomy" id="522319"/>
    <lineage>
        <taxon>Bacteria</taxon>
        <taxon>Pseudomonadati</taxon>
        <taxon>Pseudomonadota</taxon>
        <taxon>Gammaproteobacteria</taxon>
        <taxon>Lysobacterales</taxon>
        <taxon>Rhodanobacteraceae</taxon>
        <taxon>Dyella</taxon>
    </lineage>
</organism>
<reference evidence="4 5" key="1">
    <citation type="submission" date="2019-02" db="EMBL/GenBank/DDBJ databases">
        <title>Dyella amyloliquefaciens sp. nov., isolated from forest soil.</title>
        <authorList>
            <person name="Gao Z.-H."/>
            <person name="Qiu L.-H."/>
        </authorList>
    </citation>
    <scope>NUCLEOTIDE SEQUENCE [LARGE SCALE GENOMIC DNA]</scope>
    <source>
        <strain evidence="4 5">KACC 12747</strain>
    </source>
</reference>
<sequence>MIRAALFLLLALLTVVARADDTALPNTDDPKRLQLRVHLEPEGTLVQGETARLVVDLLTPEFFHEAPTLPTPRIEGLYVALTDENAAHPVVTIDGANWSGISRVYLVTPLSGGRMTIPSFQVSVSLGANGDTVTAMTPPVPLRVQALPLPPGVTEALIASDVKVSQAVAPDKGGLRVGDSVTRRIVITADGAPAMMIPPLAFPPIHGLTTYAAPAQTRNAVGDQGGFMGGERTESVSYVIQERGHYTLPPVTVRWMDVQTHQWRESTVPAVKFHAWWGAPAQGRFGVPGQGPVERAWAFLRSDLGIALVVLVALGVAAWWFRAHLRRAVQSMRERRERHRQSESVAFHKLMRLRHSSDADRVYRAVDDWLRRCARQGEPGSLDAWIRRYGDDGLRLQSRELLARVYGEESKTADGWTAQPLLDALKAARQRRHTPPWRRRVDLPPLNPV</sequence>
<evidence type="ECO:0000256" key="2">
    <source>
        <dbReference type="SAM" id="SignalP"/>
    </source>
</evidence>
<accession>A0A4R0YJ38</accession>
<protein>
    <recommendedName>
        <fullName evidence="3">DUF7939 domain-containing protein</fullName>
    </recommendedName>
</protein>
<proteinExistence type="predicted"/>
<dbReference type="AlphaFoldDB" id="A0A4R0YJ38"/>
<feature type="signal peptide" evidence="2">
    <location>
        <begin position="1"/>
        <end position="19"/>
    </location>
</feature>
<evidence type="ECO:0000313" key="5">
    <source>
        <dbReference type="Proteomes" id="UP000291822"/>
    </source>
</evidence>
<keyword evidence="1" id="KW-1133">Transmembrane helix</keyword>
<keyword evidence="1" id="KW-0812">Transmembrane</keyword>
<evidence type="ECO:0000259" key="3">
    <source>
        <dbReference type="Pfam" id="PF25607"/>
    </source>
</evidence>
<keyword evidence="2" id="KW-0732">Signal</keyword>
<dbReference type="InterPro" id="IPR025738">
    <property type="entry name" value="BatD"/>
</dbReference>
<dbReference type="Pfam" id="PF25607">
    <property type="entry name" value="DUF7939"/>
    <property type="match status" value="1"/>
</dbReference>
<feature type="chain" id="PRO_5020987529" description="DUF7939 domain-containing protein" evidence="2">
    <location>
        <begin position="20"/>
        <end position="449"/>
    </location>
</feature>
<dbReference type="RefSeq" id="WP_131153078.1">
    <property type="nucleotide sequence ID" value="NZ_SJTG01000004.1"/>
</dbReference>